<keyword evidence="4" id="KW-1185">Reference proteome</keyword>
<evidence type="ECO:0000313" key="4">
    <source>
        <dbReference type="Proteomes" id="UP000011566"/>
    </source>
</evidence>
<evidence type="ECO:0000256" key="1">
    <source>
        <dbReference type="ARBA" id="ARBA00023239"/>
    </source>
</evidence>
<reference evidence="3 4" key="1">
    <citation type="journal article" date="2014" name="PLoS Genet.">
        <title>Phylogenetically driven sequencing of extremely halophilic archaea reveals strategies for static and dynamic osmo-response.</title>
        <authorList>
            <person name="Becker E.A."/>
            <person name="Seitzer P.M."/>
            <person name="Tritt A."/>
            <person name="Larsen D."/>
            <person name="Krusor M."/>
            <person name="Yao A.I."/>
            <person name="Wu D."/>
            <person name="Madern D."/>
            <person name="Eisen J.A."/>
            <person name="Darling A.E."/>
            <person name="Facciotti M.T."/>
        </authorList>
    </citation>
    <scope>NUCLEOTIDE SEQUENCE [LARGE SCALE GENOMIC DNA]</scope>
    <source>
        <strain evidence="3 4">100A6</strain>
    </source>
</reference>
<dbReference type="PATRIC" id="fig|1132509.6.peg.2586"/>
<dbReference type="InterPro" id="IPR050772">
    <property type="entry name" value="Hydratase-Decarb/MhpD_sf"/>
</dbReference>
<evidence type="ECO:0000313" key="3">
    <source>
        <dbReference type="EMBL" id="EMA38044.1"/>
    </source>
</evidence>
<evidence type="ECO:0000259" key="2">
    <source>
        <dbReference type="Pfam" id="PF01557"/>
    </source>
</evidence>
<dbReference type="Pfam" id="PF01557">
    <property type="entry name" value="FAA_hydrolase"/>
    <property type="match status" value="1"/>
</dbReference>
<dbReference type="OrthoDB" id="257434at2157"/>
<sequence>MALDRETVDELAEALYAAHRDGEPIDPLTANHDLTAEDAYAIQSRLVERRVDDGATVVGHKVGLTSEGIQNQLGVDTPDFGRLLDTMFVEGRRIPADQLIEPRVEPEIGFLMDDSLTPPVTYLDVLEATSAVLPVLEIIDSRVRDWEIGIEDTIADNASSALYLTGETTSSPAGTDLSLEGVKLYRNGTLEDSGVGAAVLDHPARSVAWLANRLDEVDERLDAGQLVLSGSFTPAVDLGPGDVVTAEFASIGSVTARIDGS</sequence>
<dbReference type="EMBL" id="AOMB01000032">
    <property type="protein sequence ID" value="EMA38044.1"/>
    <property type="molecule type" value="Genomic_DNA"/>
</dbReference>
<dbReference type="AlphaFoldDB" id="M0M0C2"/>
<dbReference type="GO" id="GO:0005737">
    <property type="term" value="C:cytoplasm"/>
    <property type="evidence" value="ECO:0007669"/>
    <property type="project" value="TreeGrafter"/>
</dbReference>
<protein>
    <submittedName>
        <fullName evidence="3">2-oxopent-4-enoate hydratase</fullName>
    </submittedName>
</protein>
<dbReference type="PANTHER" id="PTHR30143:SF0">
    <property type="entry name" value="2-KETO-4-PENTENOATE HYDRATASE"/>
    <property type="match status" value="1"/>
</dbReference>
<organism evidence="3 4">
    <name type="scientific">Halococcus hamelinensis 100A6</name>
    <dbReference type="NCBI Taxonomy" id="1132509"/>
    <lineage>
        <taxon>Archaea</taxon>
        <taxon>Methanobacteriati</taxon>
        <taxon>Methanobacteriota</taxon>
        <taxon>Stenosarchaea group</taxon>
        <taxon>Halobacteria</taxon>
        <taxon>Halobacteriales</taxon>
        <taxon>Halococcaceae</taxon>
        <taxon>Halococcus</taxon>
    </lineage>
</organism>
<name>M0M0C2_9EURY</name>
<proteinExistence type="predicted"/>
<dbReference type="Gene3D" id="3.90.850.10">
    <property type="entry name" value="Fumarylacetoacetase-like, C-terminal domain"/>
    <property type="match status" value="1"/>
</dbReference>
<dbReference type="SUPFAM" id="SSF56529">
    <property type="entry name" value="FAH"/>
    <property type="match status" value="1"/>
</dbReference>
<dbReference type="RefSeq" id="WP_007693973.1">
    <property type="nucleotide sequence ID" value="NZ_AJRK01000427.1"/>
</dbReference>
<comment type="caution">
    <text evidence="3">The sequence shown here is derived from an EMBL/GenBank/DDBJ whole genome shotgun (WGS) entry which is preliminary data.</text>
</comment>
<dbReference type="GO" id="GO:0008684">
    <property type="term" value="F:2-oxopent-4-enoate hydratase activity"/>
    <property type="evidence" value="ECO:0007669"/>
    <property type="project" value="TreeGrafter"/>
</dbReference>
<gene>
    <name evidence="3" type="ORF">C447_11425</name>
</gene>
<dbReference type="Proteomes" id="UP000011566">
    <property type="component" value="Unassembled WGS sequence"/>
</dbReference>
<dbReference type="eggNOG" id="arCOG06004">
    <property type="taxonomic scope" value="Archaea"/>
</dbReference>
<keyword evidence="1" id="KW-0456">Lyase</keyword>
<accession>M0M0C2</accession>
<feature type="domain" description="Fumarylacetoacetase-like C-terminal" evidence="2">
    <location>
        <begin position="89"/>
        <end position="258"/>
    </location>
</feature>
<dbReference type="InterPro" id="IPR011234">
    <property type="entry name" value="Fumarylacetoacetase-like_C"/>
</dbReference>
<dbReference type="PANTHER" id="PTHR30143">
    <property type="entry name" value="ACID HYDRATASE"/>
    <property type="match status" value="1"/>
</dbReference>
<dbReference type="InterPro" id="IPR036663">
    <property type="entry name" value="Fumarylacetoacetase_C_sf"/>
</dbReference>